<name>A0AAE0SAU3_9BIVA</name>
<reference evidence="2" key="1">
    <citation type="journal article" date="2021" name="Genome Biol. Evol.">
        <title>A High-Quality Reference Genome for a Parasitic Bivalve with Doubly Uniparental Inheritance (Bivalvia: Unionida).</title>
        <authorList>
            <person name="Smith C.H."/>
        </authorList>
    </citation>
    <scope>NUCLEOTIDE SEQUENCE</scope>
    <source>
        <strain evidence="2">CHS0354</strain>
    </source>
</reference>
<dbReference type="InterPro" id="IPR042342">
    <property type="entry name" value="TTC22"/>
</dbReference>
<reference evidence="2" key="2">
    <citation type="journal article" date="2021" name="Genome Biol. Evol.">
        <title>Developing a high-quality reference genome for a parasitic bivalve with doubly uniparental inheritance (Bivalvia: Unionida).</title>
        <authorList>
            <person name="Smith C.H."/>
        </authorList>
    </citation>
    <scope>NUCLEOTIDE SEQUENCE</scope>
    <source>
        <strain evidence="2">CHS0354</strain>
        <tissue evidence="2">Mantle</tissue>
    </source>
</reference>
<comment type="caution">
    <text evidence="2">The sequence shown here is derived from an EMBL/GenBank/DDBJ whole genome shotgun (WGS) entry which is preliminary data.</text>
</comment>
<organism evidence="2 3">
    <name type="scientific">Potamilus streckersoni</name>
    <dbReference type="NCBI Taxonomy" id="2493646"/>
    <lineage>
        <taxon>Eukaryota</taxon>
        <taxon>Metazoa</taxon>
        <taxon>Spiralia</taxon>
        <taxon>Lophotrochozoa</taxon>
        <taxon>Mollusca</taxon>
        <taxon>Bivalvia</taxon>
        <taxon>Autobranchia</taxon>
        <taxon>Heteroconchia</taxon>
        <taxon>Palaeoheterodonta</taxon>
        <taxon>Unionida</taxon>
        <taxon>Unionoidea</taxon>
        <taxon>Unionidae</taxon>
        <taxon>Ambleminae</taxon>
        <taxon>Lampsilini</taxon>
        <taxon>Potamilus</taxon>
    </lineage>
</organism>
<keyword evidence="3" id="KW-1185">Reference proteome</keyword>
<feature type="domain" description="TIR" evidence="1">
    <location>
        <begin position="451"/>
        <end position="581"/>
    </location>
</feature>
<dbReference type="InterPro" id="IPR011029">
    <property type="entry name" value="DEATH-like_dom_sf"/>
</dbReference>
<evidence type="ECO:0000313" key="2">
    <source>
        <dbReference type="EMBL" id="KAK3588592.1"/>
    </source>
</evidence>
<dbReference type="PANTHER" id="PTHR16253:SF0">
    <property type="entry name" value="TETRATRICOPEPTIDE REPEAT PROTEIN 22"/>
    <property type="match status" value="1"/>
</dbReference>
<dbReference type="GO" id="GO:0007165">
    <property type="term" value="P:signal transduction"/>
    <property type="evidence" value="ECO:0007669"/>
    <property type="project" value="InterPro"/>
</dbReference>
<dbReference type="EMBL" id="JAEAOA010000183">
    <property type="protein sequence ID" value="KAK3588592.1"/>
    <property type="molecule type" value="Genomic_DNA"/>
</dbReference>
<gene>
    <name evidence="2" type="ORF">CHS0354_001917</name>
</gene>
<dbReference type="Gene3D" id="3.40.50.10140">
    <property type="entry name" value="Toll/interleukin-1 receptor homology (TIR) domain"/>
    <property type="match status" value="1"/>
</dbReference>
<dbReference type="PROSITE" id="PS50104">
    <property type="entry name" value="TIR"/>
    <property type="match status" value="1"/>
</dbReference>
<dbReference type="SUPFAM" id="SSF47986">
    <property type="entry name" value="DEATH domain"/>
    <property type="match status" value="2"/>
</dbReference>
<evidence type="ECO:0000259" key="1">
    <source>
        <dbReference type="PROSITE" id="PS50104"/>
    </source>
</evidence>
<dbReference type="PANTHER" id="PTHR16253">
    <property type="entry name" value="TETRATRICOPEPTIDE REPEAT PROTEIN 22"/>
    <property type="match status" value="1"/>
</dbReference>
<dbReference type="Proteomes" id="UP001195483">
    <property type="component" value="Unassembled WGS sequence"/>
</dbReference>
<reference evidence="2" key="3">
    <citation type="submission" date="2023-05" db="EMBL/GenBank/DDBJ databases">
        <authorList>
            <person name="Smith C.H."/>
        </authorList>
    </citation>
    <scope>NUCLEOTIDE SEQUENCE</scope>
    <source>
        <strain evidence="2">CHS0354</strain>
        <tissue evidence="2">Mantle</tissue>
    </source>
</reference>
<dbReference type="AlphaFoldDB" id="A0AAE0SAU3"/>
<dbReference type="SMART" id="SM00255">
    <property type="entry name" value="TIR"/>
    <property type="match status" value="1"/>
</dbReference>
<dbReference type="Pfam" id="PF13676">
    <property type="entry name" value="TIR_2"/>
    <property type="match status" value="1"/>
</dbReference>
<sequence length="583" mass="67674">MTTEWKFTVKELNEAWQSVEIYLSEELYPKNILPILEKISFLSAEDFDDMCKLRRRQIVKELLHRIKPKLPEAFSHLLHALNEAKQDEIVQVLRKYIERTRDSRNVTHDEESNAMVSSINYYKMKLELLKDGCIMGETEAESRAYLNNGRILFSYNMRSQCLTVETGSIIVCLRPLSNLTKEGLLFFVQHDGIRNFVSDLLKRKRIFRSLSDGEMSIHVQLYSSDKDAQSEGADGQNEGYSQIELQESFTITYNPQMIKINLNRQYDNLVEEIDPLLFKDIFITRGILDRNFFDELNRLKRKLRAARFLKTVMAKGSTAVAALVDALRNNELDDLANDLCTVRDSSSNISDEGQVDDSLIEVVLEDSETHDQESKLWSGHFTATIRKNEEGDITPKAMGSNEGIEAVTPETSIQFEQKRDAFDELSSRVTDQSTSEESQKHLQRRHVELRKKYHAFFCYSSNDIQWVKQTVETLEKKHGFICREYDRDNTPGTLLLQFAEDSIRHSYKTVVVMTKEAFQSDFVLHEIEMAITLGFEERRKCVVPVLLEDCEVPHRFKILNYVDARDPEKINIWLPKLVMELET</sequence>
<proteinExistence type="predicted"/>
<dbReference type="CDD" id="cd01671">
    <property type="entry name" value="CARD"/>
    <property type="match status" value="2"/>
</dbReference>
<dbReference type="SUPFAM" id="SSF52200">
    <property type="entry name" value="Toll/Interleukin receptor TIR domain"/>
    <property type="match status" value="1"/>
</dbReference>
<accession>A0AAE0SAU3</accession>
<dbReference type="Gene3D" id="1.10.533.10">
    <property type="entry name" value="Death Domain, Fas"/>
    <property type="match status" value="2"/>
</dbReference>
<evidence type="ECO:0000313" key="3">
    <source>
        <dbReference type="Proteomes" id="UP001195483"/>
    </source>
</evidence>
<dbReference type="InterPro" id="IPR000157">
    <property type="entry name" value="TIR_dom"/>
</dbReference>
<dbReference type="InterPro" id="IPR035897">
    <property type="entry name" value="Toll_tir_struct_dom_sf"/>
</dbReference>
<protein>
    <recommendedName>
        <fullName evidence="1">TIR domain-containing protein</fullName>
    </recommendedName>
</protein>